<dbReference type="InterPro" id="IPR002182">
    <property type="entry name" value="NB-ARC"/>
</dbReference>
<feature type="compositionally biased region" description="Low complexity" evidence="1">
    <location>
        <begin position="427"/>
        <end position="438"/>
    </location>
</feature>
<feature type="region of interest" description="Disordered" evidence="1">
    <location>
        <begin position="385"/>
        <end position="454"/>
    </location>
</feature>
<dbReference type="KEGG" id="sfic:EIZ62_15490"/>
<dbReference type="InterPro" id="IPR056681">
    <property type="entry name" value="DUF7779"/>
</dbReference>
<dbReference type="InterPro" id="IPR053137">
    <property type="entry name" value="NLR-like"/>
</dbReference>
<dbReference type="PANTHER" id="PTHR46082">
    <property type="entry name" value="ATP/GTP-BINDING PROTEIN-RELATED"/>
    <property type="match status" value="1"/>
</dbReference>
<sequence length="1276" mass="140530">MLLPAPERRWSAVLVVDSAPHMALWRPAVERFRSALRTYGGLRDVDVLTLDTAHAGRAVLHGRGPAGRPRPPRGLVDPAGRRIVFLLTDGAAPAWRSGAAQRLAALWGRFQPVAVVQMLPQRLWAGTGLFPVRVRLRAHGRGAAGRQVRWTPAEPLAASLLPDAPGRVVPVPVLELSPEWLGPWARFVAGTSPRWADLPAILTGTRRPPPAAPPPSRRPTAAELVARFRNRASLDAFDLATRLAAVQLDLDTMREVRRQTMPRATDAHLAELVISPLVEPLPGCDGNSYLFVDGVREELLAAGSRSATESALKKAAEFLAPHNEAARELLDYLENAARSPSSALSEESLEAVEATGENLRFRQAEHAALQAISGSHLRRARKLGEHIGTTPPHGRTGVSPGPADETLPDDSDDPFPPSGGPHVSTVPAPAQTSAQQPPAGGGGRPSMPTVWGNMPPRNAVFTGREELLVALENGLREGPTAVLPHALHGMGGVGKSQLALEYVYRHASEYQVVWWIPAERTTQIQQAFVELARRLHLPVSSEAITAVPAVLEALRTGNPYNSWLLVFDNAESPAAVQEYFPSTPEGGPVGSVIVTSRNPQWNTLAHPLEVDVFEREESIQLLRRRNPDLSDEDADMLAEILGDLPLAVEQASAWRAETGMPPAEYRRVFEEKSAELMAVSPPTQYEKTVATAWNVSLDHVEGKNAGAIQLLELCTYFAPEPVNRQFFSNAVSEPIAPELDRIFTDPIRLSRAIREISRYSLAKIDHRTNSIQMHRLVQAVLEARMTEEQRRRFRHGAHLLLAANAPSDPRAPHNWQRFGELYPHVIASKAALSPHRNVRQMVYMTAEYLFYWGDHKAALEFAQETYREWCRLFGEDDQQTLVLGRHLRFVLWRDGRYQEAAELGERMLATLEGAGPDLEEEYLRVKGQVSGDRRARGDFRGALEFDEEIYERAVRAYGDEDPETLLHAHNLGVTLRVNGLYARALELDRASWRTKVQLFGADAPTTLGSEASLHLDKQELGEYAATERAYEEAIDIHRDTFGDMHPNTLKAIARLGVAQRKAGHHAAAEANTRNARNALVERYGERSPDALQASLNLSIDLRQNRALDEALKLGERTRALYAEIFGQDHPHTAAADANAAITMRLLDRADQARKLNESALARFREKLGEAHPHTLICAVNLANDLFAQGDAAGALELDQRSLPALAEALGERHPTVLVLRGNTATDLRALGRTGEAEELHRAAIDGIRETLGENHPACADMLAWRRANCDIDPMPI</sequence>
<dbReference type="Pfam" id="PF25000">
    <property type="entry name" value="DUF7779"/>
    <property type="match status" value="1"/>
</dbReference>
<accession>A0A6I6FHK6</accession>
<dbReference type="PANTHER" id="PTHR46082:SF6">
    <property type="entry name" value="AAA+ ATPASE DOMAIN-CONTAINING PROTEIN-RELATED"/>
    <property type="match status" value="1"/>
</dbReference>
<name>A0A6I6FHK6_9ACTN</name>
<proteinExistence type="predicted"/>
<evidence type="ECO:0000259" key="3">
    <source>
        <dbReference type="Pfam" id="PF25000"/>
    </source>
</evidence>
<dbReference type="Gene3D" id="3.40.50.300">
    <property type="entry name" value="P-loop containing nucleotide triphosphate hydrolases"/>
    <property type="match status" value="1"/>
</dbReference>
<keyword evidence="5" id="KW-1185">Reference proteome</keyword>
<dbReference type="OrthoDB" id="580767at2"/>
<evidence type="ECO:0000259" key="2">
    <source>
        <dbReference type="Pfam" id="PF00931"/>
    </source>
</evidence>
<dbReference type="Proteomes" id="UP000422572">
    <property type="component" value="Chromosome"/>
</dbReference>
<dbReference type="NCBIfam" id="NF041121">
    <property type="entry name" value="SAV_2336_NTERM"/>
    <property type="match status" value="1"/>
</dbReference>
<dbReference type="EMBL" id="CP034279">
    <property type="protein sequence ID" value="QGV82681.1"/>
    <property type="molecule type" value="Genomic_DNA"/>
</dbReference>
<dbReference type="SUPFAM" id="SSF52540">
    <property type="entry name" value="P-loop containing nucleoside triphosphate hydrolases"/>
    <property type="match status" value="1"/>
</dbReference>
<dbReference type="InterPro" id="IPR047738">
    <property type="entry name" value="SAV_2336-like_N"/>
</dbReference>
<dbReference type="Gene3D" id="1.25.40.10">
    <property type="entry name" value="Tetratricopeptide repeat domain"/>
    <property type="match status" value="3"/>
</dbReference>
<evidence type="ECO:0000256" key="1">
    <source>
        <dbReference type="SAM" id="MobiDB-lite"/>
    </source>
</evidence>
<dbReference type="GO" id="GO:0043531">
    <property type="term" value="F:ADP binding"/>
    <property type="evidence" value="ECO:0007669"/>
    <property type="project" value="InterPro"/>
</dbReference>
<dbReference type="Pfam" id="PF00931">
    <property type="entry name" value="NB-ARC"/>
    <property type="match status" value="1"/>
</dbReference>
<dbReference type="InterPro" id="IPR011990">
    <property type="entry name" value="TPR-like_helical_dom_sf"/>
</dbReference>
<reference evidence="4 5" key="1">
    <citation type="submission" date="2018-12" db="EMBL/GenBank/DDBJ databases">
        <title>Complete genome sequence of Streptomyces ficellus NRRL8067, the producer of ficellomycin, feldamycin and nojirimycin.</title>
        <authorList>
            <person name="Zhang H."/>
            <person name="Yue R."/>
            <person name="Liu Y."/>
            <person name="Li M."/>
            <person name="Mu H."/>
            <person name="Zhang J."/>
        </authorList>
    </citation>
    <scope>NUCLEOTIDE SEQUENCE [LARGE SCALE GENOMIC DNA]</scope>
    <source>
        <strain evidence="4 5">NRRL 8067</strain>
    </source>
</reference>
<feature type="domain" description="NB-ARC" evidence="2">
    <location>
        <begin position="486"/>
        <end position="623"/>
    </location>
</feature>
<protein>
    <submittedName>
        <fullName evidence="4">Tetratricopeptide repeat protein</fullName>
    </submittedName>
</protein>
<dbReference type="AlphaFoldDB" id="A0A6I6FHK6"/>
<dbReference type="NCBIfam" id="NF040586">
    <property type="entry name" value="FxSxx_TPR"/>
    <property type="match status" value="1"/>
</dbReference>
<feature type="domain" description="DUF7779" evidence="3">
    <location>
        <begin position="704"/>
        <end position="789"/>
    </location>
</feature>
<organism evidence="4 5">
    <name type="scientific">Streptomyces ficellus</name>
    <dbReference type="NCBI Taxonomy" id="1977088"/>
    <lineage>
        <taxon>Bacteria</taxon>
        <taxon>Bacillati</taxon>
        <taxon>Actinomycetota</taxon>
        <taxon>Actinomycetes</taxon>
        <taxon>Kitasatosporales</taxon>
        <taxon>Streptomycetaceae</taxon>
        <taxon>Streptomyces</taxon>
    </lineage>
</organism>
<dbReference type="Pfam" id="PF13424">
    <property type="entry name" value="TPR_12"/>
    <property type="match status" value="2"/>
</dbReference>
<dbReference type="InterPro" id="IPR027417">
    <property type="entry name" value="P-loop_NTPase"/>
</dbReference>
<evidence type="ECO:0000313" key="4">
    <source>
        <dbReference type="EMBL" id="QGV82681.1"/>
    </source>
</evidence>
<evidence type="ECO:0000313" key="5">
    <source>
        <dbReference type="Proteomes" id="UP000422572"/>
    </source>
</evidence>
<dbReference type="Pfam" id="PF13374">
    <property type="entry name" value="TPR_10"/>
    <property type="match status" value="2"/>
</dbReference>
<dbReference type="SUPFAM" id="SSF48452">
    <property type="entry name" value="TPR-like"/>
    <property type="match status" value="3"/>
</dbReference>
<gene>
    <name evidence="4" type="ORF">EIZ62_15490</name>
</gene>